<dbReference type="EMBL" id="RWJN01000018">
    <property type="protein sequence ID" value="TCD70568.1"/>
    <property type="molecule type" value="Genomic_DNA"/>
</dbReference>
<proteinExistence type="predicted"/>
<reference evidence="1 2" key="1">
    <citation type="submission" date="2018-11" db="EMBL/GenBank/DDBJ databases">
        <title>Genome assembly of Steccherinum ochraceum LE-BIN_3174, the white-rot fungus of the Steccherinaceae family (The Residual Polyporoid clade, Polyporales, Basidiomycota).</title>
        <authorList>
            <person name="Fedorova T.V."/>
            <person name="Glazunova O.A."/>
            <person name="Landesman E.O."/>
            <person name="Moiseenko K.V."/>
            <person name="Psurtseva N.V."/>
            <person name="Savinova O.S."/>
            <person name="Shakhova N.V."/>
            <person name="Tyazhelova T.V."/>
            <person name="Vasina D.V."/>
        </authorList>
    </citation>
    <scope>NUCLEOTIDE SEQUENCE [LARGE SCALE GENOMIC DNA]</scope>
    <source>
        <strain evidence="1 2">LE-BIN_3174</strain>
    </source>
</reference>
<evidence type="ECO:0000313" key="1">
    <source>
        <dbReference type="EMBL" id="TCD70568.1"/>
    </source>
</evidence>
<dbReference type="Proteomes" id="UP000292702">
    <property type="component" value="Unassembled WGS sequence"/>
</dbReference>
<protein>
    <submittedName>
        <fullName evidence="1">Uncharacterized protein</fullName>
    </submittedName>
</protein>
<evidence type="ECO:0000313" key="2">
    <source>
        <dbReference type="Proteomes" id="UP000292702"/>
    </source>
</evidence>
<accession>A0A4R0S0M5</accession>
<dbReference type="AlphaFoldDB" id="A0A4R0S0M5"/>
<gene>
    <name evidence="1" type="ORF">EIP91_002598</name>
</gene>
<organism evidence="1 2">
    <name type="scientific">Steccherinum ochraceum</name>
    <dbReference type="NCBI Taxonomy" id="92696"/>
    <lineage>
        <taxon>Eukaryota</taxon>
        <taxon>Fungi</taxon>
        <taxon>Dikarya</taxon>
        <taxon>Basidiomycota</taxon>
        <taxon>Agaricomycotina</taxon>
        <taxon>Agaricomycetes</taxon>
        <taxon>Polyporales</taxon>
        <taxon>Steccherinaceae</taxon>
        <taxon>Steccherinum</taxon>
    </lineage>
</organism>
<name>A0A4R0S0M5_9APHY</name>
<sequence>MSSAVHPIGWEGIYKRGLCPGGQCARELDSGIAGDLFAREHLEVLARSSQDDASGAVDLSAVDLTTIQNQKYRYQPVEFFRKRSPDRMENRADSGALELTGGIFNNRYQKDRPVE</sequence>
<keyword evidence="2" id="KW-1185">Reference proteome</keyword>
<comment type="caution">
    <text evidence="1">The sequence shown here is derived from an EMBL/GenBank/DDBJ whole genome shotgun (WGS) entry which is preliminary data.</text>
</comment>